<reference evidence="9" key="1">
    <citation type="submission" date="2019-12" db="EMBL/GenBank/DDBJ databases">
        <authorList>
            <person name="Scholes J."/>
        </authorList>
    </citation>
    <scope>NUCLEOTIDE SEQUENCE</scope>
</reference>
<comment type="caution">
    <text evidence="9">The sequence shown here is derived from an EMBL/GenBank/DDBJ whole genome shotgun (WGS) entry which is preliminary data.</text>
</comment>
<protein>
    <submittedName>
        <fullName evidence="9">Pentatricopeptide repeat-containing protein -mitochondrial</fullName>
    </submittedName>
</protein>
<keyword evidence="4" id="KW-0804">Transcription</keyword>
<dbReference type="SMART" id="SM00353">
    <property type="entry name" value="HLH"/>
    <property type="match status" value="1"/>
</dbReference>
<dbReference type="GO" id="GO:0048658">
    <property type="term" value="P:anther wall tapetum development"/>
    <property type="evidence" value="ECO:0007669"/>
    <property type="project" value="InterPro"/>
</dbReference>
<evidence type="ECO:0000256" key="5">
    <source>
        <dbReference type="ARBA" id="ARBA00023242"/>
    </source>
</evidence>
<feature type="repeat" description="PPR" evidence="6">
    <location>
        <begin position="610"/>
        <end position="644"/>
    </location>
</feature>
<dbReference type="GO" id="GO:0046983">
    <property type="term" value="F:protein dimerization activity"/>
    <property type="evidence" value="ECO:0007669"/>
    <property type="project" value="InterPro"/>
</dbReference>
<feature type="repeat" description="PPR" evidence="6">
    <location>
        <begin position="579"/>
        <end position="609"/>
    </location>
</feature>
<dbReference type="PROSITE" id="PS50888">
    <property type="entry name" value="BHLH"/>
    <property type="match status" value="1"/>
</dbReference>
<feature type="region of interest" description="Disordered" evidence="7">
    <location>
        <begin position="298"/>
        <end position="319"/>
    </location>
</feature>
<feature type="repeat" description="PPR" evidence="6">
    <location>
        <begin position="471"/>
        <end position="501"/>
    </location>
</feature>
<keyword evidence="10" id="KW-1185">Reference proteome</keyword>
<proteinExistence type="predicted"/>
<comment type="subcellular location">
    <subcellularLocation>
        <location evidence="1">Nucleus</location>
    </subcellularLocation>
</comment>
<feature type="repeat" description="PPR" evidence="6">
    <location>
        <begin position="712"/>
        <end position="746"/>
    </location>
</feature>
<dbReference type="EMBL" id="CACSLK010034598">
    <property type="protein sequence ID" value="CAA0842499.1"/>
    <property type="molecule type" value="Genomic_DNA"/>
</dbReference>
<feature type="repeat" description="PPR" evidence="6">
    <location>
        <begin position="502"/>
        <end position="536"/>
    </location>
</feature>
<evidence type="ECO:0000259" key="8">
    <source>
        <dbReference type="PROSITE" id="PS50888"/>
    </source>
</evidence>
<organism evidence="9 10">
    <name type="scientific">Striga hermonthica</name>
    <name type="common">Purple witchweed</name>
    <name type="synonym">Buchnera hermonthica</name>
    <dbReference type="NCBI Taxonomy" id="68872"/>
    <lineage>
        <taxon>Eukaryota</taxon>
        <taxon>Viridiplantae</taxon>
        <taxon>Streptophyta</taxon>
        <taxon>Embryophyta</taxon>
        <taxon>Tracheophyta</taxon>
        <taxon>Spermatophyta</taxon>
        <taxon>Magnoliopsida</taxon>
        <taxon>eudicotyledons</taxon>
        <taxon>Gunneridae</taxon>
        <taxon>Pentapetalae</taxon>
        <taxon>asterids</taxon>
        <taxon>lamiids</taxon>
        <taxon>Lamiales</taxon>
        <taxon>Orobanchaceae</taxon>
        <taxon>Buchnereae</taxon>
        <taxon>Striga</taxon>
    </lineage>
</organism>
<feature type="repeat" description="PPR" evidence="6">
    <location>
        <begin position="680"/>
        <end position="710"/>
    </location>
</feature>
<evidence type="ECO:0000256" key="2">
    <source>
        <dbReference type="ARBA" id="ARBA00022737"/>
    </source>
</evidence>
<dbReference type="AlphaFoldDB" id="A0A9N7RS87"/>
<dbReference type="InterPro" id="IPR036638">
    <property type="entry name" value="HLH_DNA-bd_sf"/>
</dbReference>
<dbReference type="PANTHER" id="PTHR46834:SF1">
    <property type="entry name" value="TRANSCRIPTION FACTOR BHLH10"/>
    <property type="match status" value="1"/>
</dbReference>
<feature type="region of interest" description="Disordered" evidence="7">
    <location>
        <begin position="1"/>
        <end position="20"/>
    </location>
</feature>
<evidence type="ECO:0000256" key="4">
    <source>
        <dbReference type="ARBA" id="ARBA00023163"/>
    </source>
</evidence>
<dbReference type="GO" id="GO:0006355">
    <property type="term" value="P:regulation of DNA-templated transcription"/>
    <property type="evidence" value="ECO:0007669"/>
    <property type="project" value="InterPro"/>
</dbReference>
<evidence type="ECO:0000313" key="9">
    <source>
        <dbReference type="EMBL" id="CAA0842499.1"/>
    </source>
</evidence>
<dbReference type="Gene3D" id="1.25.40.10">
    <property type="entry name" value="Tetratricopeptide repeat domain"/>
    <property type="match status" value="3"/>
</dbReference>
<sequence length="752" mass="83613">MYEENTGFDQTCNLHQGDGFPQSQSPNFPIHDQHEPAAAAAALSAMEIELQNQIAVEMEHCYTTAASTAEIQQIVQEMSGFGADYPQNGHFAAASSTAHHDLLNIFPPPPPSFCSTFSGPTHRKSPSFLASLGLLGDLNNPTADVSGPGGAYDPLPLNLPPQPPMLRDLFHSGGAGSFFGGVVDERDIGGGGGGVFYPAGENGVFEFAAAGEMDCLGKNRDSKGDTKHFATERHRRVLLNDKYQALRKLVANPTKNDRASIVGDAIDYINELKRSVAELKLLVEKKRCARERLKRLKTEDNHDHANNNNNNTENDTKPLVDMDHPCNGSGLRSSWLHRKSKNTEVDVRIIDDEVTVKVVQQKRINCLLFVSKVLDELQLDLHHVAGGLIGDYYSFLFNSKICEGSIVYASAIANKLIEVVDKHYAAADARTFFDKLSKRSTVTWNSLLSGYVGRRKIANARLLFDETPWKDVVSWNLMISGYLSCRHVEEGRDLFDKMPKRDFVSWNTMISGYAKNGRMGDVVRLFESMPKRNTVTWNAMITGWRRVETLTWNIVISGYVLAFDMKAALKLFSEMKSPDVLSWNSIISGFAQVGNMEAALEFLHRMPGKNRVSWNTIIAGYEKNGGFNEAIELFVHMQAQGEEKPDRHTLSSLLSMCAETADPHLGMQIHQLVTKTVIPDTPLNNSLITMYARCGAISEANTVFNEMESRKDVISWNAMIGGYASHGFAKEAIELFEPMKRFKVKPTYITFI</sequence>
<evidence type="ECO:0000313" key="10">
    <source>
        <dbReference type="Proteomes" id="UP001153555"/>
    </source>
</evidence>
<dbReference type="CDD" id="cd18918">
    <property type="entry name" value="bHLH_AtMYC1_like"/>
    <property type="match status" value="1"/>
</dbReference>
<dbReference type="NCBIfam" id="TIGR00756">
    <property type="entry name" value="PPR"/>
    <property type="match status" value="6"/>
</dbReference>
<evidence type="ECO:0000256" key="6">
    <source>
        <dbReference type="PROSITE-ProRule" id="PRU00708"/>
    </source>
</evidence>
<dbReference type="InterPro" id="IPR002885">
    <property type="entry name" value="PPR_rpt"/>
</dbReference>
<dbReference type="Gene3D" id="4.10.280.10">
    <property type="entry name" value="Helix-loop-helix DNA-binding domain"/>
    <property type="match status" value="1"/>
</dbReference>
<dbReference type="InterPro" id="IPR045896">
    <property type="entry name" value="MYC1-like_bHLH"/>
</dbReference>
<name>A0A9N7RS87_STRHE</name>
<keyword evidence="5" id="KW-0539">Nucleus</keyword>
<dbReference type="GO" id="GO:0005634">
    <property type="term" value="C:nucleus"/>
    <property type="evidence" value="ECO:0007669"/>
    <property type="project" value="UniProtKB-SubCell"/>
</dbReference>
<evidence type="ECO:0000256" key="3">
    <source>
        <dbReference type="ARBA" id="ARBA00023015"/>
    </source>
</evidence>
<dbReference type="Pfam" id="PF00010">
    <property type="entry name" value="HLH"/>
    <property type="match status" value="1"/>
</dbReference>
<evidence type="ECO:0000256" key="7">
    <source>
        <dbReference type="SAM" id="MobiDB-lite"/>
    </source>
</evidence>
<gene>
    <name evidence="9" type="ORF">SHERM_08361</name>
</gene>
<dbReference type="SUPFAM" id="SSF47459">
    <property type="entry name" value="HLH, helix-loop-helix DNA-binding domain"/>
    <property type="match status" value="1"/>
</dbReference>
<dbReference type="Proteomes" id="UP001153555">
    <property type="component" value="Unassembled WGS sequence"/>
</dbReference>
<dbReference type="PANTHER" id="PTHR46834">
    <property type="entry name" value="TRANSCRIPTION FACTOR BHLH91"/>
    <property type="match status" value="1"/>
</dbReference>
<keyword evidence="3" id="KW-0805">Transcription regulation</keyword>
<accession>A0A9N7RS87</accession>
<dbReference type="InterPro" id="IPR011990">
    <property type="entry name" value="TPR-like_helical_dom_sf"/>
</dbReference>
<keyword evidence="2" id="KW-0677">Repeat</keyword>
<dbReference type="Pfam" id="PF01535">
    <property type="entry name" value="PPR"/>
    <property type="match status" value="4"/>
</dbReference>
<dbReference type="InterPro" id="IPR011598">
    <property type="entry name" value="bHLH_dom"/>
</dbReference>
<evidence type="ECO:0000256" key="1">
    <source>
        <dbReference type="ARBA" id="ARBA00004123"/>
    </source>
</evidence>
<dbReference type="InterPro" id="IPR045895">
    <property type="entry name" value="bHLH91-like"/>
</dbReference>
<dbReference type="Pfam" id="PF13041">
    <property type="entry name" value="PPR_2"/>
    <property type="match status" value="3"/>
</dbReference>
<dbReference type="OrthoDB" id="1932168at2759"/>
<feature type="domain" description="BHLH" evidence="8">
    <location>
        <begin position="223"/>
        <end position="272"/>
    </location>
</feature>
<dbReference type="PROSITE" id="PS51375">
    <property type="entry name" value="PPR"/>
    <property type="match status" value="6"/>
</dbReference>